<organism evidence="2 3">
    <name type="scientific">Altererythrobacter ishigakiensis</name>
    <dbReference type="NCBI Taxonomy" id="476157"/>
    <lineage>
        <taxon>Bacteria</taxon>
        <taxon>Pseudomonadati</taxon>
        <taxon>Pseudomonadota</taxon>
        <taxon>Alphaproteobacteria</taxon>
        <taxon>Sphingomonadales</taxon>
        <taxon>Erythrobacteraceae</taxon>
        <taxon>Altererythrobacter</taxon>
    </lineage>
</organism>
<gene>
    <name evidence="2" type="ORF">JN10_2474</name>
</gene>
<evidence type="ECO:0000313" key="3">
    <source>
        <dbReference type="Proteomes" id="UP000320547"/>
    </source>
</evidence>
<reference evidence="2 3" key="1">
    <citation type="submission" date="2019-07" db="EMBL/GenBank/DDBJ databases">
        <title>Genomic Encyclopedia of Archaeal and Bacterial Type Strains, Phase II (KMG-II): from individual species to whole genera.</title>
        <authorList>
            <person name="Goeker M."/>
        </authorList>
    </citation>
    <scope>NUCLEOTIDE SEQUENCE [LARGE SCALE GENOMIC DNA]</scope>
    <source>
        <strain evidence="2 3">ATCC BAA-2084</strain>
    </source>
</reference>
<dbReference type="RefSeq" id="WP_144573753.1">
    <property type="nucleotide sequence ID" value="NZ_CP015963.1"/>
</dbReference>
<dbReference type="PROSITE" id="PS51257">
    <property type="entry name" value="PROKAR_LIPOPROTEIN"/>
    <property type="match status" value="1"/>
</dbReference>
<evidence type="ECO:0000313" key="2">
    <source>
        <dbReference type="EMBL" id="TWJ06929.1"/>
    </source>
</evidence>
<name>A0A562UMT8_9SPHN</name>
<feature type="chain" id="PRO_5021750011" description="Lipoprotein" evidence="1">
    <location>
        <begin position="19"/>
        <end position="85"/>
    </location>
</feature>
<sequence>MKFHLKSVVIALPIVALAACTAPEEDMNAAEAVDTMAGEVGQQETSEGAFEVCDENGNRYPSEDAAKAEGLEEAQYGATYCQYFD</sequence>
<accession>A0A562UMT8</accession>
<dbReference type="OrthoDB" id="8482170at2"/>
<dbReference type="Proteomes" id="UP000320547">
    <property type="component" value="Unassembled WGS sequence"/>
</dbReference>
<keyword evidence="3" id="KW-1185">Reference proteome</keyword>
<protein>
    <recommendedName>
        <fullName evidence="4">Lipoprotein</fullName>
    </recommendedName>
</protein>
<evidence type="ECO:0008006" key="4">
    <source>
        <dbReference type="Google" id="ProtNLM"/>
    </source>
</evidence>
<keyword evidence="1" id="KW-0732">Signal</keyword>
<dbReference type="AlphaFoldDB" id="A0A562UMT8"/>
<proteinExistence type="predicted"/>
<dbReference type="STRING" id="476157.GCA_001663155_01151"/>
<feature type="signal peptide" evidence="1">
    <location>
        <begin position="1"/>
        <end position="18"/>
    </location>
</feature>
<dbReference type="EMBL" id="VLLK01000002">
    <property type="protein sequence ID" value="TWJ06929.1"/>
    <property type="molecule type" value="Genomic_DNA"/>
</dbReference>
<comment type="caution">
    <text evidence="2">The sequence shown here is derived from an EMBL/GenBank/DDBJ whole genome shotgun (WGS) entry which is preliminary data.</text>
</comment>
<evidence type="ECO:0000256" key="1">
    <source>
        <dbReference type="SAM" id="SignalP"/>
    </source>
</evidence>